<dbReference type="Pfam" id="PF00877">
    <property type="entry name" value="NLPC_P60"/>
    <property type="match status" value="1"/>
</dbReference>
<evidence type="ECO:0000256" key="6">
    <source>
        <dbReference type="SAM" id="MobiDB-lite"/>
    </source>
</evidence>
<keyword evidence="10" id="KW-1185">Reference proteome</keyword>
<feature type="coiled-coil region" evidence="5">
    <location>
        <begin position="29"/>
        <end position="84"/>
    </location>
</feature>
<feature type="signal peptide" evidence="7">
    <location>
        <begin position="1"/>
        <end position="32"/>
    </location>
</feature>
<dbReference type="Proteomes" id="UP001055940">
    <property type="component" value="Chromosome"/>
</dbReference>
<evidence type="ECO:0000256" key="2">
    <source>
        <dbReference type="ARBA" id="ARBA00022670"/>
    </source>
</evidence>
<evidence type="ECO:0000259" key="8">
    <source>
        <dbReference type="PROSITE" id="PS51935"/>
    </source>
</evidence>
<dbReference type="InterPro" id="IPR051202">
    <property type="entry name" value="Peptidase_C40"/>
</dbReference>
<evidence type="ECO:0000256" key="4">
    <source>
        <dbReference type="ARBA" id="ARBA00022807"/>
    </source>
</evidence>
<evidence type="ECO:0000256" key="5">
    <source>
        <dbReference type="SAM" id="Coils"/>
    </source>
</evidence>
<gene>
    <name evidence="9" type="ORF">NE857_23620</name>
</gene>
<feature type="compositionally biased region" description="Low complexity" evidence="6">
    <location>
        <begin position="188"/>
        <end position="200"/>
    </location>
</feature>
<keyword evidence="7" id="KW-0732">Signal</keyword>
<feature type="chain" id="PRO_5047233488" evidence="7">
    <location>
        <begin position="33"/>
        <end position="349"/>
    </location>
</feature>
<dbReference type="RefSeq" id="WP_254417704.1">
    <property type="nucleotide sequence ID" value="NZ_BAAAJB010000075.1"/>
</dbReference>
<comment type="similarity">
    <text evidence="1">Belongs to the peptidase C40 family.</text>
</comment>
<evidence type="ECO:0000313" key="9">
    <source>
        <dbReference type="EMBL" id="USY18284.1"/>
    </source>
</evidence>
<protein>
    <submittedName>
        <fullName evidence="9">C40 family peptidase</fullName>
    </submittedName>
</protein>
<sequence length="349" mass="36722">MSASRGDRRRRTAVISSLVLGAFLLPAAVAHAEPTASDVQEEIERLEEEFIELNATYNEAKESYEAAEEKLEGILGDIETAENKVEALSGGVRALANTTYTGVDLTSPAQLIGATGPEAALEHQADLTYLSEQHQENLAQYVEELEHLEGLRTEAEATEQAAADALEEAEEATEAAEEAIGEQEELLSELTAEEQAAATENISTEESASSGGGGGGSGGGGGGASYTGPASGNAQTVLDFAYAQIGKPYIWGGTGPNGYDCSGLTQAAWAQVGVTLPRVTYDQINAGQRVSWENKQPGDLLFFYGPNPSHVGLYAGNGVMVHASTSARPIGTVQLSDYYRSNFVADVRP</sequence>
<dbReference type="PANTHER" id="PTHR47053:SF1">
    <property type="entry name" value="MUREIN DD-ENDOPEPTIDASE MEPH-RELATED"/>
    <property type="match status" value="1"/>
</dbReference>
<proteinExistence type="inferred from homology"/>
<dbReference type="PROSITE" id="PS51935">
    <property type="entry name" value="NLPC_P60"/>
    <property type="match status" value="1"/>
</dbReference>
<evidence type="ECO:0000256" key="7">
    <source>
        <dbReference type="SAM" id="SignalP"/>
    </source>
</evidence>
<organism evidence="9 10">
    <name type="scientific">Nocardiopsis exhalans</name>
    <dbReference type="NCBI Taxonomy" id="163604"/>
    <lineage>
        <taxon>Bacteria</taxon>
        <taxon>Bacillati</taxon>
        <taxon>Actinomycetota</taxon>
        <taxon>Actinomycetes</taxon>
        <taxon>Streptosporangiales</taxon>
        <taxon>Nocardiopsidaceae</taxon>
        <taxon>Nocardiopsis</taxon>
    </lineage>
</organism>
<keyword evidence="3" id="KW-0378">Hydrolase</keyword>
<evidence type="ECO:0000256" key="3">
    <source>
        <dbReference type="ARBA" id="ARBA00022801"/>
    </source>
</evidence>
<dbReference type="InterPro" id="IPR000064">
    <property type="entry name" value="NLP_P60_dom"/>
</dbReference>
<keyword evidence="4" id="KW-0788">Thiol protease</keyword>
<name>A0ABY5D1T8_9ACTN</name>
<feature type="region of interest" description="Disordered" evidence="6">
    <location>
        <begin position="155"/>
        <end position="227"/>
    </location>
</feature>
<feature type="domain" description="NlpC/P60" evidence="8">
    <location>
        <begin position="231"/>
        <end position="349"/>
    </location>
</feature>
<dbReference type="SUPFAM" id="SSF54001">
    <property type="entry name" value="Cysteine proteinases"/>
    <property type="match status" value="1"/>
</dbReference>
<dbReference type="PANTHER" id="PTHR47053">
    <property type="entry name" value="MUREIN DD-ENDOPEPTIDASE MEPH-RELATED"/>
    <property type="match status" value="1"/>
</dbReference>
<dbReference type="EMBL" id="CP099837">
    <property type="protein sequence ID" value="USY18284.1"/>
    <property type="molecule type" value="Genomic_DNA"/>
</dbReference>
<feature type="compositionally biased region" description="Acidic residues" evidence="6">
    <location>
        <begin position="165"/>
        <end position="187"/>
    </location>
</feature>
<dbReference type="InterPro" id="IPR038765">
    <property type="entry name" value="Papain-like_cys_pep_sf"/>
</dbReference>
<keyword evidence="2" id="KW-0645">Protease</keyword>
<reference evidence="9" key="1">
    <citation type="submission" date="2022-06" db="EMBL/GenBank/DDBJ databases">
        <authorList>
            <person name="Ping M."/>
        </authorList>
    </citation>
    <scope>NUCLEOTIDE SEQUENCE</scope>
    <source>
        <strain evidence="9">JCM11759T</strain>
    </source>
</reference>
<keyword evidence="5" id="KW-0175">Coiled coil</keyword>
<dbReference type="Gene3D" id="3.90.1720.10">
    <property type="entry name" value="endopeptidase domain like (from Nostoc punctiforme)"/>
    <property type="match status" value="1"/>
</dbReference>
<dbReference type="Gene3D" id="1.20.5.340">
    <property type="match status" value="1"/>
</dbReference>
<feature type="compositionally biased region" description="Gly residues" evidence="6">
    <location>
        <begin position="210"/>
        <end position="225"/>
    </location>
</feature>
<accession>A0ABY5D1T8</accession>
<evidence type="ECO:0000256" key="1">
    <source>
        <dbReference type="ARBA" id="ARBA00007074"/>
    </source>
</evidence>
<evidence type="ECO:0000313" key="10">
    <source>
        <dbReference type="Proteomes" id="UP001055940"/>
    </source>
</evidence>